<gene>
    <name evidence="1" type="ORF">OWR29_34360</name>
</gene>
<dbReference type="EMBL" id="JAPNTZ010000014">
    <property type="protein sequence ID" value="MCY1143107.1"/>
    <property type="molecule type" value="Genomic_DNA"/>
</dbReference>
<proteinExistence type="predicted"/>
<protein>
    <recommendedName>
        <fullName evidence="3">ASCH domain-containing protein</fullName>
    </recommendedName>
</protein>
<name>A0ABT4B9E0_9ACTN</name>
<dbReference type="RefSeq" id="WP_267567589.1">
    <property type="nucleotide sequence ID" value="NZ_JAPNTZ010000014.1"/>
</dbReference>
<sequence length="136" mass="15139">MPDLKVFRRTCHLVATRTRGRVAEFRIADQVTPNFHQGIIDYRDRSVAVVLARDTGAVAVAEPRVVTGRFLEAGPLTFIDFPELIGALKDNAKFTVLTAAELAGPFDAAGWPELSDYDIKSWKPDTLGEALFNYWD</sequence>
<keyword evidence="2" id="KW-1185">Reference proteome</keyword>
<dbReference type="Proteomes" id="UP001151002">
    <property type="component" value="Unassembled WGS sequence"/>
</dbReference>
<evidence type="ECO:0000313" key="2">
    <source>
        <dbReference type="Proteomes" id="UP001151002"/>
    </source>
</evidence>
<accession>A0ABT4B9E0</accession>
<evidence type="ECO:0000313" key="1">
    <source>
        <dbReference type="EMBL" id="MCY1143107.1"/>
    </source>
</evidence>
<comment type="caution">
    <text evidence="1">The sequence shown here is derived from an EMBL/GenBank/DDBJ whole genome shotgun (WGS) entry which is preliminary data.</text>
</comment>
<evidence type="ECO:0008006" key="3">
    <source>
        <dbReference type="Google" id="ProtNLM"/>
    </source>
</evidence>
<reference evidence="1" key="1">
    <citation type="submission" date="2022-11" db="EMBL/GenBank/DDBJ databases">
        <authorList>
            <person name="Somphong A."/>
            <person name="Phongsopitanun W."/>
        </authorList>
    </citation>
    <scope>NUCLEOTIDE SEQUENCE</scope>
    <source>
        <strain evidence="1">Pm04-4</strain>
    </source>
</reference>
<organism evidence="1 2">
    <name type="scientific">Paractinoplanes pyxinae</name>
    <dbReference type="NCBI Taxonomy" id="2997416"/>
    <lineage>
        <taxon>Bacteria</taxon>
        <taxon>Bacillati</taxon>
        <taxon>Actinomycetota</taxon>
        <taxon>Actinomycetes</taxon>
        <taxon>Micromonosporales</taxon>
        <taxon>Micromonosporaceae</taxon>
        <taxon>Paractinoplanes</taxon>
    </lineage>
</organism>